<name>A0A8J3RDT5_9ACTN</name>
<dbReference type="EMBL" id="BOOG01000024">
    <property type="protein sequence ID" value="GIH70633.1"/>
    <property type="molecule type" value="Genomic_DNA"/>
</dbReference>
<evidence type="ECO:0000313" key="2">
    <source>
        <dbReference type="EMBL" id="GIH70633.1"/>
    </source>
</evidence>
<dbReference type="Pfam" id="PF00553">
    <property type="entry name" value="CBM_2"/>
    <property type="match status" value="1"/>
</dbReference>
<comment type="caution">
    <text evidence="2">The sequence shown here is derived from an EMBL/GenBank/DDBJ whole genome shotgun (WGS) entry which is preliminary data.</text>
</comment>
<dbReference type="GO" id="GO:0005975">
    <property type="term" value="P:carbohydrate metabolic process"/>
    <property type="evidence" value="ECO:0007669"/>
    <property type="project" value="InterPro"/>
</dbReference>
<dbReference type="InterPro" id="IPR012291">
    <property type="entry name" value="CBM2_carb-bd_dom_sf"/>
</dbReference>
<evidence type="ECO:0000259" key="1">
    <source>
        <dbReference type="Pfam" id="PF00553"/>
    </source>
</evidence>
<dbReference type="Gene3D" id="2.60.40.290">
    <property type="match status" value="1"/>
</dbReference>
<dbReference type="SUPFAM" id="SSF49384">
    <property type="entry name" value="Carbohydrate-binding domain"/>
    <property type="match status" value="1"/>
</dbReference>
<dbReference type="InterPro" id="IPR008965">
    <property type="entry name" value="CBM2/CBM3_carb-bd_dom_sf"/>
</dbReference>
<sequence length="64" mass="7361">MGGYGLRATSRNRLRTVRYRRFREMRPHQWQGGFQGEVSVTAGPSAIRGWTVKWTLPSGLLITR</sequence>
<evidence type="ECO:0000313" key="3">
    <source>
        <dbReference type="Proteomes" id="UP000610966"/>
    </source>
</evidence>
<dbReference type="AlphaFoldDB" id="A0A8J3RDT5"/>
<gene>
    <name evidence="2" type="ORF">Mth01_28860</name>
</gene>
<accession>A0A8J3RDT5</accession>
<dbReference type="GO" id="GO:0030247">
    <property type="term" value="F:polysaccharide binding"/>
    <property type="evidence" value="ECO:0007669"/>
    <property type="project" value="InterPro"/>
</dbReference>
<reference evidence="2" key="1">
    <citation type="submission" date="2021-01" db="EMBL/GenBank/DDBJ databases">
        <title>Whole genome shotgun sequence of Sphaerimonospora thailandensis NBRC 107569.</title>
        <authorList>
            <person name="Komaki H."/>
            <person name="Tamura T."/>
        </authorList>
    </citation>
    <scope>NUCLEOTIDE SEQUENCE</scope>
    <source>
        <strain evidence="2">NBRC 107569</strain>
    </source>
</reference>
<dbReference type="InterPro" id="IPR001919">
    <property type="entry name" value="CBD2"/>
</dbReference>
<protein>
    <recommendedName>
        <fullName evidence="1">CBM2 domain-containing protein</fullName>
    </recommendedName>
</protein>
<proteinExistence type="predicted"/>
<feature type="domain" description="CBM2" evidence="1">
    <location>
        <begin position="28"/>
        <end position="63"/>
    </location>
</feature>
<keyword evidence="3" id="KW-1185">Reference proteome</keyword>
<dbReference type="Proteomes" id="UP000610966">
    <property type="component" value="Unassembled WGS sequence"/>
</dbReference>
<dbReference type="GO" id="GO:0004553">
    <property type="term" value="F:hydrolase activity, hydrolyzing O-glycosyl compounds"/>
    <property type="evidence" value="ECO:0007669"/>
    <property type="project" value="InterPro"/>
</dbReference>
<organism evidence="2 3">
    <name type="scientific">Sphaerimonospora thailandensis</name>
    <dbReference type="NCBI Taxonomy" id="795644"/>
    <lineage>
        <taxon>Bacteria</taxon>
        <taxon>Bacillati</taxon>
        <taxon>Actinomycetota</taxon>
        <taxon>Actinomycetes</taxon>
        <taxon>Streptosporangiales</taxon>
        <taxon>Streptosporangiaceae</taxon>
        <taxon>Sphaerimonospora</taxon>
    </lineage>
</organism>